<feature type="signal peptide" evidence="2">
    <location>
        <begin position="1"/>
        <end position="22"/>
    </location>
</feature>
<accession>A0A1G8JHW8</accession>
<reference evidence="4" key="1">
    <citation type="submission" date="2016-10" db="EMBL/GenBank/DDBJ databases">
        <authorList>
            <person name="Varghese N."/>
            <person name="Submissions S."/>
        </authorList>
    </citation>
    <scope>NUCLEOTIDE SEQUENCE [LARGE SCALE GENOMIC DNA]</scope>
    <source>
        <strain evidence="4">CGMCC 1.11012</strain>
    </source>
</reference>
<feature type="chain" id="PRO_5011597652" description="Tissue inhibitor of metalloproteinase" evidence="2">
    <location>
        <begin position="23"/>
        <end position="183"/>
    </location>
</feature>
<protein>
    <recommendedName>
        <fullName evidence="5">Tissue inhibitor of metalloproteinase</fullName>
    </recommendedName>
</protein>
<evidence type="ECO:0000313" key="3">
    <source>
        <dbReference type="EMBL" id="SDI30617.1"/>
    </source>
</evidence>
<evidence type="ECO:0000256" key="2">
    <source>
        <dbReference type="SAM" id="SignalP"/>
    </source>
</evidence>
<keyword evidence="1" id="KW-0812">Transmembrane</keyword>
<feature type="transmembrane region" description="Helical" evidence="1">
    <location>
        <begin position="158"/>
        <end position="177"/>
    </location>
</feature>
<keyword evidence="1" id="KW-0472">Membrane</keyword>
<evidence type="ECO:0000313" key="4">
    <source>
        <dbReference type="Proteomes" id="UP000199050"/>
    </source>
</evidence>
<evidence type="ECO:0000256" key="1">
    <source>
        <dbReference type="SAM" id="Phobius"/>
    </source>
</evidence>
<keyword evidence="2" id="KW-0732">Signal</keyword>
<keyword evidence="4" id="KW-1185">Reference proteome</keyword>
<proteinExistence type="predicted"/>
<organism evidence="3 4">
    <name type="scientific">Paenibacillus typhae</name>
    <dbReference type="NCBI Taxonomy" id="1174501"/>
    <lineage>
        <taxon>Bacteria</taxon>
        <taxon>Bacillati</taxon>
        <taxon>Bacillota</taxon>
        <taxon>Bacilli</taxon>
        <taxon>Bacillales</taxon>
        <taxon>Paenibacillaceae</taxon>
        <taxon>Paenibacillus</taxon>
    </lineage>
</organism>
<dbReference type="PROSITE" id="PS51257">
    <property type="entry name" value="PROKAR_LIPOPROTEIN"/>
    <property type="match status" value="1"/>
</dbReference>
<dbReference type="AlphaFoldDB" id="A0A1G8JHW8"/>
<evidence type="ECO:0008006" key="5">
    <source>
        <dbReference type="Google" id="ProtNLM"/>
    </source>
</evidence>
<keyword evidence="1" id="KW-1133">Transmembrane helix</keyword>
<dbReference type="Proteomes" id="UP000199050">
    <property type="component" value="Unassembled WGS sequence"/>
</dbReference>
<dbReference type="EMBL" id="FNDX01000004">
    <property type="protein sequence ID" value="SDI30617.1"/>
    <property type="molecule type" value="Genomic_DNA"/>
</dbReference>
<dbReference type="OrthoDB" id="2428517at2"/>
<name>A0A1G8JHW8_9BACL</name>
<dbReference type="RefSeq" id="WP_090713041.1">
    <property type="nucleotide sequence ID" value="NZ_FNDX01000004.1"/>
</dbReference>
<sequence length="183" mass="19933">MLRAALLALLIMLFLPAGSSLALSCAQLPTVEQAYDHYDGIVIGHVDKMSPSDDGTSNELHITVKRSFKTITERSLILKENITWGALNGPSETGKDYLFYLKQTDGEWENPLCSPSAVISNTSAGPEYLQNKEIALLPAPQPPAEDNSSLADNTPIDAWTIGGLVVIGIFTVVTIVWHRRKRG</sequence>
<gene>
    <name evidence="3" type="ORF">SAMN05216192_104191</name>
</gene>